<dbReference type="Gene3D" id="3.30.70.940">
    <property type="entry name" value="NusG, N-terminal domain"/>
    <property type="match status" value="1"/>
</dbReference>
<dbReference type="HOGENOM" id="CLU_067287_1_1_9"/>
<evidence type="ECO:0000259" key="9">
    <source>
        <dbReference type="SMART" id="SM00739"/>
    </source>
</evidence>
<dbReference type="PANTHER" id="PTHR30265:SF2">
    <property type="entry name" value="TRANSCRIPTION TERMINATION_ANTITERMINATION PROTEIN NUSG"/>
    <property type="match status" value="1"/>
</dbReference>
<dbReference type="InterPro" id="IPR001062">
    <property type="entry name" value="Transcrpt_antiterm_NusG"/>
</dbReference>
<dbReference type="PRINTS" id="PR00338">
    <property type="entry name" value="NUSGTNSCPFCT"/>
</dbReference>
<dbReference type="SMART" id="SM00738">
    <property type="entry name" value="NGN"/>
    <property type="match status" value="1"/>
</dbReference>
<dbReference type="SUPFAM" id="SSF82679">
    <property type="entry name" value="N-utilization substance G protein NusG, N-terminal domain"/>
    <property type="match status" value="1"/>
</dbReference>
<feature type="domain" description="NusG-like N-terminal" evidence="8">
    <location>
        <begin position="32"/>
        <end position="149"/>
    </location>
</feature>
<dbReference type="PANTHER" id="PTHR30265">
    <property type="entry name" value="RHO-INTERACTING TRANSCRIPTION TERMINATION FACTOR NUSG"/>
    <property type="match status" value="1"/>
</dbReference>
<dbReference type="InterPro" id="IPR014722">
    <property type="entry name" value="Rib_uL2_dom2"/>
</dbReference>
<name>D5T3R6_LEUKI</name>
<proteinExistence type="inferred from homology"/>
<dbReference type="InterPro" id="IPR006645">
    <property type="entry name" value="NGN-like_dom"/>
</dbReference>
<accession>D5T3R6</accession>
<dbReference type="InterPro" id="IPR036735">
    <property type="entry name" value="NGN_dom_sf"/>
</dbReference>
<organism evidence="10 11">
    <name type="scientific">Leuconostoc kimchii (strain IMSNU 11154 / KCTC 2386 / IH25)</name>
    <dbReference type="NCBI Taxonomy" id="762051"/>
    <lineage>
        <taxon>Bacteria</taxon>
        <taxon>Bacillati</taxon>
        <taxon>Bacillota</taxon>
        <taxon>Bacilli</taxon>
        <taxon>Lactobacillales</taxon>
        <taxon>Lactobacillaceae</taxon>
        <taxon>Leuconostoc</taxon>
    </lineage>
</organism>
<evidence type="ECO:0000256" key="2">
    <source>
        <dbReference type="ARBA" id="ARBA00022814"/>
    </source>
</evidence>
<keyword evidence="1 5" id="KW-0806">Transcription termination</keyword>
<dbReference type="InterPro" id="IPR008991">
    <property type="entry name" value="Translation_prot_SH3-like_sf"/>
</dbReference>
<feature type="domain" description="KOW" evidence="9">
    <location>
        <begin position="160"/>
        <end position="187"/>
    </location>
</feature>
<dbReference type="KEGG" id="lki:LKI_06880"/>
<evidence type="ECO:0000313" key="10">
    <source>
        <dbReference type="EMBL" id="ADG40915.1"/>
    </source>
</evidence>
<dbReference type="GO" id="GO:0005829">
    <property type="term" value="C:cytosol"/>
    <property type="evidence" value="ECO:0007669"/>
    <property type="project" value="TreeGrafter"/>
</dbReference>
<dbReference type="SMART" id="SM00739">
    <property type="entry name" value="KOW"/>
    <property type="match status" value="1"/>
</dbReference>
<evidence type="ECO:0000256" key="7">
    <source>
        <dbReference type="RuleBase" id="RU000538"/>
    </source>
</evidence>
<dbReference type="Pfam" id="PF00467">
    <property type="entry name" value="KOW"/>
    <property type="match status" value="1"/>
</dbReference>
<dbReference type="GO" id="GO:0006354">
    <property type="term" value="P:DNA-templated transcription elongation"/>
    <property type="evidence" value="ECO:0007669"/>
    <property type="project" value="UniProtKB-UniRule"/>
</dbReference>
<dbReference type="GO" id="GO:0006353">
    <property type="term" value="P:DNA-templated transcription termination"/>
    <property type="evidence" value="ECO:0007669"/>
    <property type="project" value="UniProtKB-UniRule"/>
</dbReference>
<dbReference type="STRING" id="762051.LKI_06880"/>
<evidence type="ECO:0000313" key="11">
    <source>
        <dbReference type="Proteomes" id="UP000002362"/>
    </source>
</evidence>
<dbReference type="CDD" id="cd09891">
    <property type="entry name" value="NGN_Bact_1"/>
    <property type="match status" value="1"/>
</dbReference>
<comment type="similarity">
    <text evidence="5 7">Belongs to the NusG family.</text>
</comment>
<dbReference type="NCBIfam" id="TIGR00922">
    <property type="entry name" value="nusG"/>
    <property type="match status" value="1"/>
</dbReference>
<keyword evidence="4 5" id="KW-0804">Transcription</keyword>
<sequence length="217" mass="24223">MKGRFALNIMSENNDLPQENNEIPVHNTDDIEKSWFVVHTYSGYEHKVKANLESRTQTMRMTEQIFRILVPEQEVTTIQDGEAKTSVENDFPGYVLVEMATPQDYNMTDEAWYVVRNTPGVTGFLGSHGAGSKPNSLMPEEVDLLMKRMGMSTREVVTLDVEAGQIVKIIAGPFSGMEGTVTAVDPEKQTLEATVEVFGRETPTELDFADVDTVLDN</sequence>
<dbReference type="PATRIC" id="fig|762051.18.peg.1382"/>
<gene>
    <name evidence="5" type="primary">nusG</name>
    <name evidence="10" type="ordered locus">LKI_06880</name>
</gene>
<dbReference type="InterPro" id="IPR005824">
    <property type="entry name" value="KOW"/>
</dbReference>
<keyword evidence="3 5" id="KW-0805">Transcription regulation</keyword>
<evidence type="ECO:0000256" key="3">
    <source>
        <dbReference type="ARBA" id="ARBA00023015"/>
    </source>
</evidence>
<reference evidence="10 11" key="1">
    <citation type="journal article" date="2010" name="J. Bacteriol.">
        <title>Complete genome sequence analysis of Leuconostoc kimchii IMSNU 11154.</title>
        <authorList>
            <person name="Oh H.M."/>
            <person name="Cho Y.J."/>
            <person name="Kim B.K."/>
            <person name="Roe J.H."/>
            <person name="Kang S.O."/>
            <person name="Nahm B.H."/>
            <person name="Jeong G."/>
            <person name="Han H.U."/>
            <person name="Chun J."/>
        </authorList>
    </citation>
    <scope>NUCLEOTIDE SEQUENCE [LARGE SCALE GENOMIC DNA]</scope>
    <source>
        <strain evidence="11">IMSNU 11154 / KCTC 2386 / IH25</strain>
    </source>
</reference>
<dbReference type="AlphaFoldDB" id="D5T3R6"/>
<dbReference type="Proteomes" id="UP000002362">
    <property type="component" value="Chromosome"/>
</dbReference>
<evidence type="ECO:0000256" key="1">
    <source>
        <dbReference type="ARBA" id="ARBA00022472"/>
    </source>
</evidence>
<dbReference type="HAMAP" id="MF_00948">
    <property type="entry name" value="NusG"/>
    <property type="match status" value="1"/>
</dbReference>
<dbReference type="GO" id="GO:0031564">
    <property type="term" value="P:transcription antitermination"/>
    <property type="evidence" value="ECO:0007669"/>
    <property type="project" value="UniProtKB-UniRule"/>
</dbReference>
<evidence type="ECO:0000259" key="8">
    <source>
        <dbReference type="SMART" id="SM00738"/>
    </source>
</evidence>
<evidence type="ECO:0000256" key="4">
    <source>
        <dbReference type="ARBA" id="ARBA00023163"/>
    </source>
</evidence>
<dbReference type="Gene3D" id="2.30.30.30">
    <property type="match status" value="1"/>
</dbReference>
<protein>
    <recommendedName>
        <fullName evidence="5 6">Transcription termination/antitermination protein NusG</fullName>
    </recommendedName>
</protein>
<evidence type="ECO:0000256" key="6">
    <source>
        <dbReference type="NCBIfam" id="TIGR00922"/>
    </source>
</evidence>
<dbReference type="Pfam" id="PF02357">
    <property type="entry name" value="NusG"/>
    <property type="match status" value="1"/>
</dbReference>
<dbReference type="GO" id="GO:0032784">
    <property type="term" value="P:regulation of DNA-templated transcription elongation"/>
    <property type="evidence" value="ECO:0007669"/>
    <property type="project" value="InterPro"/>
</dbReference>
<dbReference type="EMBL" id="CP001758">
    <property type="protein sequence ID" value="ADG40915.1"/>
    <property type="molecule type" value="Genomic_DNA"/>
</dbReference>
<keyword evidence="2 5" id="KW-0889">Transcription antitermination</keyword>
<evidence type="ECO:0000256" key="5">
    <source>
        <dbReference type="HAMAP-Rule" id="MF_00948"/>
    </source>
</evidence>
<comment type="function">
    <text evidence="5 7">Participates in transcription elongation, termination and antitermination.</text>
</comment>
<dbReference type="InterPro" id="IPR043425">
    <property type="entry name" value="NusG-like"/>
</dbReference>
<dbReference type="SUPFAM" id="SSF50104">
    <property type="entry name" value="Translation proteins SH3-like domain"/>
    <property type="match status" value="1"/>
</dbReference>
<dbReference type="CDD" id="cd06091">
    <property type="entry name" value="KOW_NusG"/>
    <property type="match status" value="1"/>
</dbReference>
<dbReference type="eggNOG" id="COG0250">
    <property type="taxonomic scope" value="Bacteria"/>
</dbReference>
<dbReference type="InterPro" id="IPR047050">
    <property type="entry name" value="NGN"/>
</dbReference>